<dbReference type="InterPro" id="IPR050730">
    <property type="entry name" value="UBX_domain-protein"/>
</dbReference>
<dbReference type="PANTHER" id="PTHR23322">
    <property type="entry name" value="FAS-ASSOCIATED PROTEIN"/>
    <property type="match status" value="1"/>
</dbReference>
<evidence type="ECO:0000256" key="1">
    <source>
        <dbReference type="PIRNR" id="PIRNR037991"/>
    </source>
</evidence>
<dbReference type="PROSITE" id="PS50033">
    <property type="entry name" value="UBX"/>
    <property type="match status" value="1"/>
</dbReference>
<dbReference type="InterPro" id="IPR001012">
    <property type="entry name" value="UBX_dom"/>
</dbReference>
<feature type="compositionally biased region" description="Low complexity" evidence="2">
    <location>
        <begin position="47"/>
        <end position="70"/>
    </location>
</feature>
<dbReference type="Gene3D" id="1.10.8.10">
    <property type="entry name" value="DNA helicase RuvA subunit, C-terminal domain"/>
    <property type="match status" value="1"/>
</dbReference>
<dbReference type="InterPro" id="IPR006577">
    <property type="entry name" value="UAS"/>
</dbReference>
<evidence type="ECO:0000313" key="5">
    <source>
        <dbReference type="Proteomes" id="UP001344447"/>
    </source>
</evidence>
<feature type="domain" description="UBX" evidence="3">
    <location>
        <begin position="403"/>
        <end position="478"/>
    </location>
</feature>
<dbReference type="EMBL" id="JAVFKY010000005">
    <property type="protein sequence ID" value="KAK5575439.1"/>
    <property type="molecule type" value="Genomic_DNA"/>
</dbReference>
<sequence length="481" mass="55095">MEDPDILSNFLSITGCEDSALATTILENNNWDVERSVDFFFTMNDPSNVKSSSSPSSSTTKNTSSPTASSGFEYNEEEFRDPIPQIMETLVDHSYHPPPQRSYQKQNNVFEAFRDFEKERGINQDKMTDKQKSLAELFKPPLDILSFGTFDEIKKIGEQKKCFVLVNIQDVTEFDCQKLNRDTWSNKDLKELVSENFVFWQVNNANSEGKWFTQIYPVFKFPYIAIIDPRTGQKLQDMTGFIDAEEMAQYLVTFLSTNSFSGQIEAPLSGTTKKQKKYNTEDEELELAIQLSLKQEQEKSKSGSTSPPPNKNNNSTTTTSTATASTNRESSTNRKKEDQEEEDDDVDIEDEQFEGEDDEEIEDNYDDNYYYSDTVQKEITEEEQKKVEIKQLVEKIQVTSKIGTEGDCVIQIRCPGETLKGQFHSHDQIKNIYYYVQVKTGISNFKLFTSFPKVDLSGELLSKTLKEMDLAPRAVLNMLQE</sequence>
<gene>
    <name evidence="4" type="ORF">RB653_006572</name>
</gene>
<evidence type="ECO:0000313" key="4">
    <source>
        <dbReference type="EMBL" id="KAK5575439.1"/>
    </source>
</evidence>
<proteinExistence type="predicted"/>
<dbReference type="SUPFAM" id="SSF54236">
    <property type="entry name" value="Ubiquitin-like"/>
    <property type="match status" value="1"/>
</dbReference>
<name>A0AAN7TMC4_9MYCE</name>
<feature type="compositionally biased region" description="Acidic residues" evidence="2">
    <location>
        <begin position="339"/>
        <end position="366"/>
    </location>
</feature>
<reference evidence="4 5" key="1">
    <citation type="submission" date="2023-11" db="EMBL/GenBank/DDBJ databases">
        <title>Dfirmibasis_genome.</title>
        <authorList>
            <person name="Edelbroek B."/>
            <person name="Kjellin J."/>
            <person name="Jerlstrom-Hultqvist J."/>
            <person name="Soderbom F."/>
        </authorList>
    </citation>
    <scope>NUCLEOTIDE SEQUENCE [LARGE SCALE GENOMIC DNA]</scope>
    <source>
        <strain evidence="4 5">TNS-C-14</strain>
    </source>
</reference>
<dbReference type="PROSITE" id="PS50330">
    <property type="entry name" value="UIM"/>
    <property type="match status" value="1"/>
</dbReference>
<dbReference type="GO" id="GO:0005634">
    <property type="term" value="C:nucleus"/>
    <property type="evidence" value="ECO:0007669"/>
    <property type="project" value="TreeGrafter"/>
</dbReference>
<dbReference type="SUPFAM" id="SSF46934">
    <property type="entry name" value="UBA-like"/>
    <property type="match status" value="1"/>
</dbReference>
<protein>
    <recommendedName>
        <fullName evidence="1 3">UBX domain-containing protein</fullName>
    </recommendedName>
</protein>
<feature type="compositionally biased region" description="Low complexity" evidence="2">
    <location>
        <begin position="311"/>
        <end position="330"/>
    </location>
</feature>
<dbReference type="Gene3D" id="3.40.30.10">
    <property type="entry name" value="Glutaredoxin"/>
    <property type="match status" value="1"/>
</dbReference>
<feature type="region of interest" description="Disordered" evidence="2">
    <location>
        <begin position="47"/>
        <end position="76"/>
    </location>
</feature>
<dbReference type="InterPro" id="IPR029071">
    <property type="entry name" value="Ubiquitin-like_domsf"/>
</dbReference>
<dbReference type="SMART" id="SM00166">
    <property type="entry name" value="UBX"/>
    <property type="match status" value="1"/>
</dbReference>
<dbReference type="PIRSF" id="PIRSF037991">
    <property type="entry name" value="UCP037991_UBX7/2"/>
    <property type="match status" value="1"/>
</dbReference>
<dbReference type="Pfam" id="PF00789">
    <property type="entry name" value="UBX"/>
    <property type="match status" value="1"/>
</dbReference>
<dbReference type="CDD" id="cd02958">
    <property type="entry name" value="UAS"/>
    <property type="match status" value="1"/>
</dbReference>
<dbReference type="GO" id="GO:0043130">
    <property type="term" value="F:ubiquitin binding"/>
    <property type="evidence" value="ECO:0007669"/>
    <property type="project" value="TreeGrafter"/>
</dbReference>
<dbReference type="Pfam" id="PF14555">
    <property type="entry name" value="UBA_4"/>
    <property type="match status" value="1"/>
</dbReference>
<keyword evidence="5" id="KW-1185">Reference proteome</keyword>
<dbReference type="InterPro" id="IPR017346">
    <property type="entry name" value="UBX_7/2"/>
</dbReference>
<dbReference type="Gene3D" id="3.10.20.90">
    <property type="entry name" value="Phosphatidylinositol 3-kinase Catalytic Subunit, Chain A, domain 1"/>
    <property type="match status" value="1"/>
</dbReference>
<organism evidence="4 5">
    <name type="scientific">Dictyostelium firmibasis</name>
    <dbReference type="NCBI Taxonomy" id="79012"/>
    <lineage>
        <taxon>Eukaryota</taxon>
        <taxon>Amoebozoa</taxon>
        <taxon>Evosea</taxon>
        <taxon>Eumycetozoa</taxon>
        <taxon>Dictyostelia</taxon>
        <taxon>Dictyosteliales</taxon>
        <taxon>Dictyosteliaceae</taxon>
        <taxon>Dictyostelium</taxon>
    </lineage>
</organism>
<dbReference type="SUPFAM" id="SSF52833">
    <property type="entry name" value="Thioredoxin-like"/>
    <property type="match status" value="1"/>
</dbReference>
<dbReference type="InterPro" id="IPR003903">
    <property type="entry name" value="UIM_dom"/>
</dbReference>
<dbReference type="InterPro" id="IPR009060">
    <property type="entry name" value="UBA-like_sf"/>
</dbReference>
<dbReference type="GO" id="GO:0043161">
    <property type="term" value="P:proteasome-mediated ubiquitin-dependent protein catabolic process"/>
    <property type="evidence" value="ECO:0007669"/>
    <property type="project" value="TreeGrafter"/>
</dbReference>
<evidence type="ECO:0000256" key="2">
    <source>
        <dbReference type="SAM" id="MobiDB-lite"/>
    </source>
</evidence>
<dbReference type="InterPro" id="IPR036249">
    <property type="entry name" value="Thioredoxin-like_sf"/>
</dbReference>
<dbReference type="AlphaFoldDB" id="A0AAN7TMC4"/>
<evidence type="ECO:0000259" key="3">
    <source>
        <dbReference type="PROSITE" id="PS50033"/>
    </source>
</evidence>
<accession>A0AAN7TMC4</accession>
<dbReference type="Proteomes" id="UP001344447">
    <property type="component" value="Unassembled WGS sequence"/>
</dbReference>
<feature type="region of interest" description="Disordered" evidence="2">
    <location>
        <begin position="294"/>
        <end position="367"/>
    </location>
</feature>
<dbReference type="PANTHER" id="PTHR23322:SF6">
    <property type="entry name" value="UBX DOMAIN-CONTAINING PROTEIN 7"/>
    <property type="match status" value="1"/>
</dbReference>
<dbReference type="CDD" id="cd01767">
    <property type="entry name" value="UBX"/>
    <property type="match status" value="1"/>
</dbReference>
<dbReference type="Pfam" id="PF13899">
    <property type="entry name" value="Thioredoxin_7"/>
    <property type="match status" value="1"/>
</dbReference>
<comment type="caution">
    <text evidence="4">The sequence shown here is derived from an EMBL/GenBank/DDBJ whole genome shotgun (WGS) entry which is preliminary data.</text>
</comment>
<dbReference type="SMART" id="SM00594">
    <property type="entry name" value="UAS"/>
    <property type="match status" value="1"/>
</dbReference>